<feature type="coiled-coil region" evidence="6">
    <location>
        <begin position="189"/>
        <end position="216"/>
    </location>
</feature>
<evidence type="ECO:0000256" key="6">
    <source>
        <dbReference type="SAM" id="Coils"/>
    </source>
</evidence>
<sequence length="814" mass="91324">MISEENNPQRANNKDCVQLLQAFFATLHNVDNANYVDSSNSQIPNPTPQSATINTAQNSAPNTSDIDFTAGIATSHTIASLPPQAKAIILSTYQDNFSIYIKNPIFKAILASLTTPESNPKPHTLESLQSLQSQILLCTDINELNALKPFFLRLSASELLDSQCAQNLIDIFEQHALNKESKPQTQLNLTALDNELESIQAQIAELQIESHFLQQIKSIIQKAKDKHFSIGVTGVLSAGKSTFLNALLGEEILGTSTIPETANLTILKYDTQKYATIHFWTQQEWSELQESTNPLIQDFVKESRVIFQDELETLLQESTRQITLDAISLYTSANAKPKLCNLVKKVEIFTPLSFLQNGVEIVDTPGLDDPIIKREEITKEYVRNCDLLIHVMNASCAASQIDIDFILDALLIHNVARLLIMLTRADLLSPEELHQSLQYTKNSLTTQLHKHHNNNDIHALLKRIEFIPIAGFYALLHKTNRPQIALENGYNLEQTNITKVESYLNTMLFSPNSPKHKDILFVAYRDLARVIDSKLEALNLESQILNLTKEQTADLIQDIQEKNQALLANLEKEKQLIHTQTQEFNDYLNALQKHITAELSLQNQKLKTLILDDVRYEATKKKTPTLERIKHIVTTNLTDSFVDLSRDYKYKIAKKLAQFLDSASLDSGLDSSVDSARKKNLPITNLTTNLATHNAQISQIADILANSIHTLITQSQSKLESSLSSTIKDGFMPLSELIAQKNAQIVALFLDSLNQNLATKKQLLQENIAQTQNNLKNALEKAQNKESQKHSIAPIQNALKEIQNEISLIIKALQ</sequence>
<dbReference type="PANTHER" id="PTHR10465:SF0">
    <property type="entry name" value="SARCALUMENIN"/>
    <property type="match status" value="1"/>
</dbReference>
<accession>A0A2X3BAW7</accession>
<proteinExistence type="predicted"/>
<dbReference type="Pfam" id="PF00350">
    <property type="entry name" value="Dynamin_N"/>
    <property type="match status" value="1"/>
</dbReference>
<keyword evidence="5" id="KW-0472">Membrane</keyword>
<dbReference type="InterPro" id="IPR027094">
    <property type="entry name" value="Mitofusin_fam"/>
</dbReference>
<feature type="coiled-coil region" evidence="6">
    <location>
        <begin position="549"/>
        <end position="583"/>
    </location>
</feature>
<dbReference type="RefSeq" id="WP_112058343.1">
    <property type="nucleotide sequence ID" value="NZ_UAWL01000006.1"/>
</dbReference>
<dbReference type="GO" id="GO:0005525">
    <property type="term" value="F:GTP binding"/>
    <property type="evidence" value="ECO:0007669"/>
    <property type="project" value="UniProtKB-KW"/>
</dbReference>
<feature type="coiled-coil region" evidence="6">
    <location>
        <begin position="750"/>
        <end position="788"/>
    </location>
</feature>
<gene>
    <name evidence="8" type="ORF">NCTC13102_00461</name>
</gene>
<keyword evidence="2" id="KW-0547">Nucleotide-binding</keyword>
<evidence type="ECO:0000256" key="2">
    <source>
        <dbReference type="ARBA" id="ARBA00022741"/>
    </source>
</evidence>
<dbReference type="AlphaFoldDB" id="A0A2X3BAW7"/>
<evidence type="ECO:0000313" key="9">
    <source>
        <dbReference type="Proteomes" id="UP000250166"/>
    </source>
</evidence>
<dbReference type="CDD" id="cd09912">
    <property type="entry name" value="DLP_2"/>
    <property type="match status" value="1"/>
</dbReference>
<evidence type="ECO:0000256" key="5">
    <source>
        <dbReference type="ARBA" id="ARBA00023136"/>
    </source>
</evidence>
<evidence type="ECO:0000256" key="1">
    <source>
        <dbReference type="ARBA" id="ARBA00004370"/>
    </source>
</evidence>
<keyword evidence="6" id="KW-0175">Coiled coil</keyword>
<evidence type="ECO:0000256" key="3">
    <source>
        <dbReference type="ARBA" id="ARBA00022801"/>
    </source>
</evidence>
<dbReference type="InterPro" id="IPR027417">
    <property type="entry name" value="P-loop_NTPase"/>
</dbReference>
<dbReference type="Gene3D" id="3.40.50.300">
    <property type="entry name" value="P-loop containing nucleotide triphosphate hydrolases"/>
    <property type="match status" value="1"/>
</dbReference>
<evidence type="ECO:0000313" key="8">
    <source>
        <dbReference type="EMBL" id="SQB98011.1"/>
    </source>
</evidence>
<keyword evidence="4" id="KW-0342">GTP-binding</keyword>
<dbReference type="SUPFAM" id="SSF52540">
    <property type="entry name" value="P-loop containing nucleoside triphosphate hydrolases"/>
    <property type="match status" value="1"/>
</dbReference>
<dbReference type="PANTHER" id="PTHR10465">
    <property type="entry name" value="TRANSMEMBRANE GTPASE FZO1"/>
    <property type="match status" value="1"/>
</dbReference>
<dbReference type="GO" id="GO:0016020">
    <property type="term" value="C:membrane"/>
    <property type="evidence" value="ECO:0007669"/>
    <property type="project" value="UniProtKB-SubCell"/>
</dbReference>
<dbReference type="GO" id="GO:0003924">
    <property type="term" value="F:GTPase activity"/>
    <property type="evidence" value="ECO:0007669"/>
    <property type="project" value="InterPro"/>
</dbReference>
<reference evidence="8 9" key="1">
    <citation type="submission" date="2018-06" db="EMBL/GenBank/DDBJ databases">
        <authorList>
            <consortium name="Pathogen Informatics"/>
            <person name="Doyle S."/>
        </authorList>
    </citation>
    <scope>NUCLEOTIDE SEQUENCE [LARGE SCALE GENOMIC DNA]</scope>
    <source>
        <strain evidence="8 9">NCTC13102</strain>
    </source>
</reference>
<comment type="subcellular location">
    <subcellularLocation>
        <location evidence="1">Membrane</location>
    </subcellularLocation>
</comment>
<organism evidence="8 9">
    <name type="scientific">Helicobacter fennelliae</name>
    <dbReference type="NCBI Taxonomy" id="215"/>
    <lineage>
        <taxon>Bacteria</taxon>
        <taxon>Pseudomonadati</taxon>
        <taxon>Campylobacterota</taxon>
        <taxon>Epsilonproteobacteria</taxon>
        <taxon>Campylobacterales</taxon>
        <taxon>Helicobacteraceae</taxon>
        <taxon>Helicobacter</taxon>
    </lineage>
</organism>
<dbReference type="EMBL" id="UAWL01000006">
    <property type="protein sequence ID" value="SQB98011.1"/>
    <property type="molecule type" value="Genomic_DNA"/>
</dbReference>
<protein>
    <submittedName>
        <fullName evidence="8">Putative ATP/GTP binding protein</fullName>
    </submittedName>
</protein>
<dbReference type="InterPro" id="IPR045063">
    <property type="entry name" value="Dynamin_N"/>
</dbReference>
<evidence type="ECO:0000259" key="7">
    <source>
        <dbReference type="Pfam" id="PF00350"/>
    </source>
</evidence>
<evidence type="ECO:0000256" key="4">
    <source>
        <dbReference type="ARBA" id="ARBA00023134"/>
    </source>
</evidence>
<name>A0A2X3BAW7_9HELI</name>
<dbReference type="Proteomes" id="UP000250166">
    <property type="component" value="Unassembled WGS sequence"/>
</dbReference>
<feature type="domain" description="Dynamin N-terminal" evidence="7">
    <location>
        <begin position="230"/>
        <end position="411"/>
    </location>
</feature>
<keyword evidence="3" id="KW-0378">Hydrolase</keyword>